<proteinExistence type="predicted"/>
<reference evidence="2" key="1">
    <citation type="journal article" date="2015" name="Nature">
        <title>Complex archaea that bridge the gap between prokaryotes and eukaryotes.</title>
        <authorList>
            <person name="Spang A."/>
            <person name="Saw J.H."/>
            <person name="Jorgensen S.L."/>
            <person name="Zaremba-Niedzwiedzka K."/>
            <person name="Martijn J."/>
            <person name="Lind A.E."/>
            <person name="van Eijk R."/>
            <person name="Schleper C."/>
            <person name="Guy L."/>
            <person name="Ettema T.J."/>
        </authorList>
    </citation>
    <scope>NUCLEOTIDE SEQUENCE</scope>
</reference>
<comment type="caution">
    <text evidence="2">The sequence shown here is derived from an EMBL/GenBank/DDBJ whole genome shotgun (WGS) entry which is preliminary data.</text>
</comment>
<protein>
    <submittedName>
        <fullName evidence="2">Uncharacterized protein</fullName>
    </submittedName>
</protein>
<accession>A0A0F9CKP4</accession>
<feature type="compositionally biased region" description="Basic and acidic residues" evidence="1">
    <location>
        <begin position="16"/>
        <end position="27"/>
    </location>
</feature>
<evidence type="ECO:0000313" key="2">
    <source>
        <dbReference type="EMBL" id="KKL49719.1"/>
    </source>
</evidence>
<gene>
    <name evidence="2" type="ORF">LCGC14_2312710</name>
</gene>
<feature type="region of interest" description="Disordered" evidence="1">
    <location>
        <begin position="1"/>
        <end position="33"/>
    </location>
</feature>
<name>A0A0F9CKP4_9ZZZZ</name>
<evidence type="ECO:0000256" key="1">
    <source>
        <dbReference type="SAM" id="MobiDB-lite"/>
    </source>
</evidence>
<organism evidence="2">
    <name type="scientific">marine sediment metagenome</name>
    <dbReference type="NCBI Taxonomy" id="412755"/>
    <lineage>
        <taxon>unclassified sequences</taxon>
        <taxon>metagenomes</taxon>
        <taxon>ecological metagenomes</taxon>
    </lineage>
</organism>
<sequence length="157" mass="17578">MTNYKQARTNGKRGGNKKDGYSPDRRQTKAQRQAAEERWLAAGFTYRWFRGGPRLTYSWRGDFPVFKLAPGILKDETGTHAGLIARYSPADIEILFPYGTRPVDIAARLNDEILEIVRLQADAADPLPTSPIPFMGEPLPYQPVIVEGQEIGPDIGF</sequence>
<dbReference type="AlphaFoldDB" id="A0A0F9CKP4"/>
<dbReference type="EMBL" id="LAZR01032860">
    <property type="protein sequence ID" value="KKL49719.1"/>
    <property type="molecule type" value="Genomic_DNA"/>
</dbReference>